<name>A0A6J4S343_9ACTN</name>
<feature type="compositionally biased region" description="Basic and acidic residues" evidence="1">
    <location>
        <begin position="70"/>
        <end position="90"/>
    </location>
</feature>
<gene>
    <name evidence="2" type="ORF">AVDCRST_MAG85-1092</name>
</gene>
<feature type="compositionally biased region" description="Basic and acidic residues" evidence="1">
    <location>
        <begin position="157"/>
        <end position="182"/>
    </location>
</feature>
<feature type="non-terminal residue" evidence="2">
    <location>
        <position position="269"/>
    </location>
</feature>
<evidence type="ECO:0000313" key="2">
    <source>
        <dbReference type="EMBL" id="CAA9488542.1"/>
    </source>
</evidence>
<feature type="compositionally biased region" description="Basic and acidic residues" evidence="1">
    <location>
        <begin position="97"/>
        <end position="128"/>
    </location>
</feature>
<keyword evidence="2" id="KW-0969">Cilium</keyword>
<feature type="compositionally biased region" description="Low complexity" evidence="1">
    <location>
        <begin position="258"/>
        <end position="269"/>
    </location>
</feature>
<evidence type="ECO:0000256" key="1">
    <source>
        <dbReference type="SAM" id="MobiDB-lite"/>
    </source>
</evidence>
<feature type="compositionally biased region" description="Basic and acidic residues" evidence="1">
    <location>
        <begin position="135"/>
        <end position="148"/>
    </location>
</feature>
<feature type="compositionally biased region" description="Basic residues" evidence="1">
    <location>
        <begin position="39"/>
        <end position="51"/>
    </location>
</feature>
<accession>A0A6J4S343</accession>
<proteinExistence type="predicted"/>
<keyword evidence="2" id="KW-0282">Flagellum</keyword>
<reference evidence="2" key="1">
    <citation type="submission" date="2020-02" db="EMBL/GenBank/DDBJ databases">
        <authorList>
            <person name="Meier V. D."/>
        </authorList>
    </citation>
    <scope>NUCLEOTIDE SEQUENCE</scope>
    <source>
        <strain evidence="2">AVDCRST_MAG85</strain>
    </source>
</reference>
<protein>
    <submittedName>
        <fullName evidence="2">Flagellin protein FlaA</fullName>
    </submittedName>
</protein>
<dbReference type="AlphaFoldDB" id="A0A6J4S343"/>
<keyword evidence="2" id="KW-0966">Cell projection</keyword>
<feature type="non-terminal residue" evidence="2">
    <location>
        <position position="1"/>
    </location>
</feature>
<organism evidence="2">
    <name type="scientific">uncultured Solirubrobacteraceae bacterium</name>
    <dbReference type="NCBI Taxonomy" id="1162706"/>
    <lineage>
        <taxon>Bacteria</taxon>
        <taxon>Bacillati</taxon>
        <taxon>Actinomycetota</taxon>
        <taxon>Thermoleophilia</taxon>
        <taxon>Solirubrobacterales</taxon>
        <taxon>Solirubrobacteraceae</taxon>
        <taxon>environmental samples</taxon>
    </lineage>
</organism>
<dbReference type="EMBL" id="CADCVT010000121">
    <property type="protein sequence ID" value="CAA9488542.1"/>
    <property type="molecule type" value="Genomic_DNA"/>
</dbReference>
<feature type="region of interest" description="Disordered" evidence="1">
    <location>
        <begin position="1"/>
        <end position="269"/>
    </location>
</feature>
<feature type="compositionally biased region" description="Basic residues" evidence="1">
    <location>
        <begin position="222"/>
        <end position="231"/>
    </location>
</feature>
<sequence>VSPNSEQRGGAQRAPPAHRHQRQGQEVDGAPLVGLPHQPRWRRRGGPRHLGAHALADPRSRPGAAQHPGRRLDGADRRGCARRGPRDAPAHPRARRPVQERLALDDRPDRDPVRGHAAPERDPADREPVGVQRHQAAERQPDDHVPGRRERHRPDRRQHDRPLQHDRRDRVRPVGDDHDRPARARQRHRRGQPAARVVRRHPEPPRAHARRHLGLPGEPGRRRVAHPRRGHGRGDGDADEAADPLAGQPGDARPGEPAAAVRAAAAARL</sequence>